<dbReference type="RefSeq" id="WP_011009039.1">
    <property type="nucleotide sequence ID" value="NZ_DAIOPL010000027.1"/>
</dbReference>
<dbReference type="EMBL" id="NMUF01000001">
    <property type="protein sequence ID" value="RFB00336.1"/>
    <property type="molecule type" value="Genomic_DNA"/>
</dbReference>
<protein>
    <submittedName>
        <fullName evidence="3">Uncharacterized protein</fullName>
    </submittedName>
</protein>
<reference evidence="4 5" key="1">
    <citation type="submission" date="2017-07" db="EMBL/GenBank/DDBJ databases">
        <title>Draft genome sequence of aerobic hyperthermophilic archaea, Pyrobaculum aerophilum YKB31 and YKB32.</title>
        <authorList>
            <person name="Mochizuki T."/>
            <person name="Berliner A.J."/>
            <person name="Yoshida-Takashima Y."/>
            <person name="Takaki Y."/>
            <person name="Nunoura T."/>
            <person name="Takai K."/>
        </authorList>
    </citation>
    <scope>NUCLEOTIDE SEQUENCE [LARGE SCALE GENOMIC DNA]</scope>
    <source>
        <strain evidence="2 5">YKB31</strain>
        <strain evidence="3 4">YKB32</strain>
    </source>
</reference>
<dbReference type="Proteomes" id="UP000651120">
    <property type="component" value="Unassembled WGS sequence"/>
</dbReference>
<organism evidence="3 4">
    <name type="scientific">Pyrobaculum aerophilum</name>
    <dbReference type="NCBI Taxonomy" id="13773"/>
    <lineage>
        <taxon>Archaea</taxon>
        <taxon>Thermoproteota</taxon>
        <taxon>Thermoprotei</taxon>
        <taxon>Thermoproteales</taxon>
        <taxon>Thermoproteaceae</taxon>
        <taxon>Pyrobaculum</taxon>
    </lineage>
</organism>
<dbReference type="OMA" id="CVDNVEI"/>
<comment type="caution">
    <text evidence="3">The sequence shown here is derived from an EMBL/GenBank/DDBJ whole genome shotgun (WGS) entry which is preliminary data.</text>
</comment>
<evidence type="ECO:0000313" key="2">
    <source>
        <dbReference type="EMBL" id="RFA93479.1"/>
    </source>
</evidence>
<dbReference type="Proteomes" id="UP000256877">
    <property type="component" value="Unassembled WGS sequence"/>
</dbReference>
<gene>
    <name evidence="2" type="ORF">CGL51_12915</name>
    <name evidence="3" type="ORF">CGL52_00265</name>
    <name evidence="1" type="ORF">HA333_08250</name>
</gene>
<proteinExistence type="predicted"/>
<dbReference type="Proteomes" id="UP000257123">
    <property type="component" value="Unassembled WGS sequence"/>
</dbReference>
<name>A0A371R734_9CREN</name>
<evidence type="ECO:0000313" key="4">
    <source>
        <dbReference type="Proteomes" id="UP000256877"/>
    </source>
</evidence>
<dbReference type="AlphaFoldDB" id="A0A371R734"/>
<dbReference type="EMBL" id="NMUE01000062">
    <property type="protein sequence ID" value="RFA93479.1"/>
    <property type="molecule type" value="Genomic_DNA"/>
</dbReference>
<dbReference type="EMBL" id="DUJP01000028">
    <property type="protein sequence ID" value="HII47415.1"/>
    <property type="molecule type" value="Genomic_DNA"/>
</dbReference>
<evidence type="ECO:0000313" key="3">
    <source>
        <dbReference type="EMBL" id="RFB00336.1"/>
    </source>
</evidence>
<evidence type="ECO:0000313" key="1">
    <source>
        <dbReference type="EMBL" id="HII47415.1"/>
    </source>
</evidence>
<reference evidence="1" key="2">
    <citation type="journal article" date="2020" name="bioRxiv">
        <title>A rank-normalized archaeal taxonomy based on genome phylogeny resolves widespread incomplete and uneven classifications.</title>
        <authorList>
            <person name="Rinke C."/>
            <person name="Chuvochina M."/>
            <person name="Mussig A.J."/>
            <person name="Chaumeil P.-A."/>
            <person name="Waite D.W."/>
            <person name="Whitman W.B."/>
            <person name="Parks D.H."/>
            <person name="Hugenholtz P."/>
        </authorList>
    </citation>
    <scope>NUCLEOTIDE SEQUENCE</scope>
    <source>
        <strain evidence="1">UBA8839</strain>
    </source>
</reference>
<accession>A0A371R734</accession>
<evidence type="ECO:0000313" key="5">
    <source>
        <dbReference type="Proteomes" id="UP000257123"/>
    </source>
</evidence>
<sequence>MIVVSSKNLERLIWHIRSLIPQIEATPMLLARREVGNYVIGLGTLGYLYEALSSVLEVLVEAGKMAGDLGLKDYTLVIGPSDSYITTAQLPEIIPPLPQPKLLPPIPREDVQLNTFNCRDLTPGLVKFCVNNVEIAYYLSR</sequence>
<dbReference type="OrthoDB" id="24817at2157"/>
<dbReference type="GeneID" id="1463736"/>